<dbReference type="AlphaFoldDB" id="A0A939EP40"/>
<dbReference type="EMBL" id="JAFLNF010000005">
    <property type="protein sequence ID" value="MBO0346002.1"/>
    <property type="molecule type" value="Genomic_DNA"/>
</dbReference>
<evidence type="ECO:0000256" key="1">
    <source>
        <dbReference type="SAM" id="MobiDB-lite"/>
    </source>
</evidence>
<feature type="compositionally biased region" description="Basic and acidic residues" evidence="1">
    <location>
        <begin position="390"/>
        <end position="399"/>
    </location>
</feature>
<keyword evidence="3" id="KW-1185">Reference proteome</keyword>
<sequence>MKTHPAETFDCDVLHCDIAPIPTQALAEMVARVCEKFDIPPQACTLLDPSTEVDGYFLCGDYRVLITQSDPLIDKTRFNAAIPAQAPNALLPDATRMVAEANALTSVSVGKGLIGQSMLPDAMQADLGDEFGVISQAEEARFTLSLLAELVMELLKLRPANAVFWCPNSYILSPTTFSQLAEPKDKLALFIRPHLFEVHADKTLDGHSVGVTASGSQWLLGRMVSFRPSIAPEAFMVARLLQFVSFCLLRNQLLPDGDVFGKDANEKIRIHYQNGSGEGPDKIWLELEKSAELGINSVSPPTIVKQYDGTGVMVAQSIDGIDEDSLDPNDPIDAAILDRLSQLRSPEGAKASTTLMQTAPQAASETAPSAHATRPETPAEQPAIMTDVDETPKGEEVEPLRPFGRARPSERMSIEELRRIGQMHQTASLPVKAPNFLQKLAGRFKSGQS</sequence>
<reference evidence="2" key="1">
    <citation type="submission" date="2021-03" db="EMBL/GenBank/DDBJ databases">
        <title>Roseibium sp. CAU 1637 isolated from Incheon.</title>
        <authorList>
            <person name="Kim W."/>
        </authorList>
    </citation>
    <scope>NUCLEOTIDE SEQUENCE</scope>
    <source>
        <strain evidence="2">CAU 1637</strain>
    </source>
</reference>
<evidence type="ECO:0000313" key="2">
    <source>
        <dbReference type="EMBL" id="MBO0346002.1"/>
    </source>
</evidence>
<dbReference type="RefSeq" id="WP_206941134.1">
    <property type="nucleotide sequence ID" value="NZ_JAFLNF010000005.1"/>
</dbReference>
<protein>
    <submittedName>
        <fullName evidence="2">Uncharacterized protein</fullName>
    </submittedName>
</protein>
<feature type="region of interest" description="Disordered" evidence="1">
    <location>
        <begin position="348"/>
        <end position="411"/>
    </location>
</feature>
<proteinExistence type="predicted"/>
<dbReference type="Proteomes" id="UP000664779">
    <property type="component" value="Unassembled WGS sequence"/>
</dbReference>
<name>A0A939EP40_9HYPH</name>
<feature type="compositionally biased region" description="Polar residues" evidence="1">
    <location>
        <begin position="351"/>
        <end position="367"/>
    </location>
</feature>
<comment type="caution">
    <text evidence="2">The sequence shown here is derived from an EMBL/GenBank/DDBJ whole genome shotgun (WGS) entry which is preliminary data.</text>
</comment>
<evidence type="ECO:0000313" key="3">
    <source>
        <dbReference type="Proteomes" id="UP000664779"/>
    </source>
</evidence>
<organism evidence="2 3">
    <name type="scientific">Roseibium limicola</name>
    <dbReference type="NCBI Taxonomy" id="2816037"/>
    <lineage>
        <taxon>Bacteria</taxon>
        <taxon>Pseudomonadati</taxon>
        <taxon>Pseudomonadota</taxon>
        <taxon>Alphaproteobacteria</taxon>
        <taxon>Hyphomicrobiales</taxon>
        <taxon>Stappiaceae</taxon>
        <taxon>Roseibium</taxon>
    </lineage>
</organism>
<gene>
    <name evidence="2" type="ORF">J0X15_12280</name>
</gene>
<accession>A0A939EP40</accession>